<dbReference type="EMBL" id="OA882645">
    <property type="protein sequence ID" value="CAD7276363.1"/>
    <property type="molecule type" value="Genomic_DNA"/>
</dbReference>
<reference evidence="2" key="1">
    <citation type="submission" date="2020-11" db="EMBL/GenBank/DDBJ databases">
        <authorList>
            <person name="Tran Van P."/>
        </authorList>
    </citation>
    <scope>NUCLEOTIDE SEQUENCE</scope>
</reference>
<gene>
    <name evidence="2" type="ORF">NMOB1V02_LOCUS4128</name>
</gene>
<evidence type="ECO:0000313" key="2">
    <source>
        <dbReference type="EMBL" id="CAD7276363.1"/>
    </source>
</evidence>
<sequence>MPSVGITRTGLIEARKNPLARRFEVRDEEVNFGDIVRRPPVAWKPFAFIRSPYRYGCSILCNHPVDPEFRGALRDKEIWFSGCRSLLTKEDFDRIQYMIHNIRTGSRGGSGNTTPGVSRRGSRRLSMIQDDGALTRRPSGIAPSVKISRPGSPVRRRCVTPDAAPRNREQFIVDLLHLRRTKSFDALSSATHATTDRDVWDGATERSVFSDLEDCFRIDVACVTDAGADVGRRRVVARLFHGRRRSSSAESVDAVSSIGTRTKSFDALSSATHATTDRDVWDGATERSVFSDLEDCFRIDVACVTDAGADVGRRRVVARLFHGRRRSSSAESVDAVSSIGTSSVVGHDVTARPRPSSARPQVGHFFYVKKDYFSGTFP</sequence>
<dbReference type="EMBL" id="CAJPEX010000608">
    <property type="protein sequence ID" value="CAG0916515.1"/>
    <property type="molecule type" value="Genomic_DNA"/>
</dbReference>
<proteinExistence type="predicted"/>
<evidence type="ECO:0000256" key="1">
    <source>
        <dbReference type="SAM" id="MobiDB-lite"/>
    </source>
</evidence>
<evidence type="ECO:0000313" key="3">
    <source>
        <dbReference type="Proteomes" id="UP000678499"/>
    </source>
</evidence>
<feature type="region of interest" description="Disordered" evidence="1">
    <location>
        <begin position="139"/>
        <end position="159"/>
    </location>
</feature>
<protein>
    <submittedName>
        <fullName evidence="2">Uncharacterized protein</fullName>
    </submittedName>
</protein>
<dbReference type="AlphaFoldDB" id="A0A7R9GCW2"/>
<name>A0A7R9GCW2_9CRUS</name>
<accession>A0A7R9GCW2</accession>
<keyword evidence="3" id="KW-1185">Reference proteome</keyword>
<dbReference type="OrthoDB" id="10021598at2759"/>
<organism evidence="2">
    <name type="scientific">Notodromas monacha</name>
    <dbReference type="NCBI Taxonomy" id="399045"/>
    <lineage>
        <taxon>Eukaryota</taxon>
        <taxon>Metazoa</taxon>
        <taxon>Ecdysozoa</taxon>
        <taxon>Arthropoda</taxon>
        <taxon>Crustacea</taxon>
        <taxon>Oligostraca</taxon>
        <taxon>Ostracoda</taxon>
        <taxon>Podocopa</taxon>
        <taxon>Podocopida</taxon>
        <taxon>Cypridocopina</taxon>
        <taxon>Cypridoidea</taxon>
        <taxon>Cyprididae</taxon>
        <taxon>Notodromas</taxon>
    </lineage>
</organism>
<dbReference type="Proteomes" id="UP000678499">
    <property type="component" value="Unassembled WGS sequence"/>
</dbReference>